<dbReference type="PANTHER" id="PTHR30622">
    <property type="entry name" value="UNDECAPRENYL-DIPHOSPHATASE"/>
    <property type="match status" value="1"/>
</dbReference>
<reference evidence="15 16" key="1">
    <citation type="submission" date="2019-07" db="EMBL/GenBank/DDBJ databases">
        <title>Whole genome shotgun sequence of Rhodospirillum oryzae NBRC 107573.</title>
        <authorList>
            <person name="Hosoyama A."/>
            <person name="Uohara A."/>
            <person name="Ohji S."/>
            <person name="Ichikawa N."/>
        </authorList>
    </citation>
    <scope>NUCLEOTIDE SEQUENCE [LARGE SCALE GENOMIC DNA]</scope>
    <source>
        <strain evidence="15 16">NBRC 107573</strain>
    </source>
</reference>
<organism evidence="15 16">
    <name type="scientific">Pararhodospirillum oryzae</name>
    <dbReference type="NCBI Taxonomy" id="478448"/>
    <lineage>
        <taxon>Bacteria</taxon>
        <taxon>Pseudomonadati</taxon>
        <taxon>Pseudomonadota</taxon>
        <taxon>Alphaproteobacteria</taxon>
        <taxon>Rhodospirillales</taxon>
        <taxon>Rhodospirillaceae</taxon>
        <taxon>Pararhodospirillum</taxon>
    </lineage>
</organism>
<dbReference type="GO" id="GO:0005886">
    <property type="term" value="C:plasma membrane"/>
    <property type="evidence" value="ECO:0007669"/>
    <property type="project" value="UniProtKB-SubCell"/>
</dbReference>
<evidence type="ECO:0000256" key="3">
    <source>
        <dbReference type="ARBA" id="ARBA00012374"/>
    </source>
</evidence>
<evidence type="ECO:0000256" key="7">
    <source>
        <dbReference type="ARBA" id="ARBA00022801"/>
    </source>
</evidence>
<evidence type="ECO:0000256" key="8">
    <source>
        <dbReference type="ARBA" id="ARBA00022989"/>
    </source>
</evidence>
<dbReference type="EC" id="3.6.1.27" evidence="3"/>
<keyword evidence="9 14" id="KW-0472">Membrane</keyword>
<keyword evidence="7" id="KW-0378">Hydrolase</keyword>
<proteinExistence type="inferred from homology"/>
<protein>
    <recommendedName>
        <fullName evidence="4">Undecaprenyl-diphosphatase</fullName>
        <ecNumber evidence="3">3.6.1.27</ecNumber>
    </recommendedName>
    <alternativeName>
        <fullName evidence="12">Bacitracin resistance protein</fullName>
    </alternativeName>
    <alternativeName>
        <fullName evidence="11">Undecaprenyl pyrophosphate phosphatase</fullName>
    </alternativeName>
</protein>
<dbReference type="PANTHER" id="PTHR30622:SF4">
    <property type="entry name" value="UNDECAPRENYL-DIPHOSPHATASE"/>
    <property type="match status" value="1"/>
</dbReference>
<dbReference type="Pfam" id="PF02673">
    <property type="entry name" value="BacA"/>
    <property type="match status" value="1"/>
</dbReference>
<dbReference type="AlphaFoldDB" id="A0A512HAG0"/>
<keyword evidence="16" id="KW-1185">Reference proteome</keyword>
<dbReference type="EMBL" id="BJZO01000078">
    <property type="protein sequence ID" value="GEO82432.1"/>
    <property type="molecule type" value="Genomic_DNA"/>
</dbReference>
<evidence type="ECO:0000256" key="10">
    <source>
        <dbReference type="ARBA" id="ARBA00023251"/>
    </source>
</evidence>
<feature type="transmembrane region" description="Helical" evidence="14">
    <location>
        <begin position="64"/>
        <end position="82"/>
    </location>
</feature>
<evidence type="ECO:0000256" key="5">
    <source>
        <dbReference type="ARBA" id="ARBA00022475"/>
    </source>
</evidence>
<evidence type="ECO:0000256" key="11">
    <source>
        <dbReference type="ARBA" id="ARBA00032707"/>
    </source>
</evidence>
<dbReference type="InterPro" id="IPR003824">
    <property type="entry name" value="UppP"/>
</dbReference>
<feature type="transmembrane region" description="Helical" evidence="14">
    <location>
        <begin position="213"/>
        <end position="234"/>
    </location>
</feature>
<evidence type="ECO:0000256" key="13">
    <source>
        <dbReference type="ARBA" id="ARBA00047594"/>
    </source>
</evidence>
<feature type="transmembrane region" description="Helical" evidence="14">
    <location>
        <begin position="24"/>
        <end position="44"/>
    </location>
</feature>
<feature type="transmembrane region" description="Helical" evidence="14">
    <location>
        <begin position="246"/>
        <end position="263"/>
    </location>
</feature>
<keyword evidence="8 14" id="KW-1133">Transmembrane helix</keyword>
<evidence type="ECO:0000256" key="9">
    <source>
        <dbReference type="ARBA" id="ARBA00023136"/>
    </source>
</evidence>
<dbReference type="GO" id="GO:0046677">
    <property type="term" value="P:response to antibiotic"/>
    <property type="evidence" value="ECO:0007669"/>
    <property type="project" value="UniProtKB-KW"/>
</dbReference>
<evidence type="ECO:0000256" key="1">
    <source>
        <dbReference type="ARBA" id="ARBA00004651"/>
    </source>
</evidence>
<comment type="similarity">
    <text evidence="2">Belongs to the UppP family.</text>
</comment>
<gene>
    <name evidence="15" type="primary">uppP1</name>
    <name evidence="15" type="ORF">ROR02_25630</name>
</gene>
<evidence type="ECO:0000256" key="6">
    <source>
        <dbReference type="ARBA" id="ARBA00022692"/>
    </source>
</evidence>
<feature type="transmembrane region" description="Helical" evidence="14">
    <location>
        <begin position="275"/>
        <end position="296"/>
    </location>
</feature>
<comment type="caution">
    <text evidence="15">The sequence shown here is derived from an EMBL/GenBank/DDBJ whole genome shotgun (WGS) entry which is preliminary data.</text>
</comment>
<evidence type="ECO:0000256" key="2">
    <source>
        <dbReference type="ARBA" id="ARBA00010621"/>
    </source>
</evidence>
<name>A0A512HAG0_9PROT</name>
<evidence type="ECO:0000256" key="4">
    <source>
        <dbReference type="ARBA" id="ARBA00021581"/>
    </source>
</evidence>
<accession>A0A512HAG0</accession>
<comment type="catalytic activity">
    <reaction evidence="13">
        <text>di-trans,octa-cis-undecaprenyl diphosphate + H2O = di-trans,octa-cis-undecaprenyl phosphate + phosphate + H(+)</text>
        <dbReference type="Rhea" id="RHEA:28094"/>
        <dbReference type="ChEBI" id="CHEBI:15377"/>
        <dbReference type="ChEBI" id="CHEBI:15378"/>
        <dbReference type="ChEBI" id="CHEBI:43474"/>
        <dbReference type="ChEBI" id="CHEBI:58405"/>
        <dbReference type="ChEBI" id="CHEBI:60392"/>
        <dbReference type="EC" id="3.6.1.27"/>
    </reaction>
</comment>
<comment type="subcellular location">
    <subcellularLocation>
        <location evidence="1">Cell membrane</location>
        <topology evidence="1">Multi-pass membrane protein</topology>
    </subcellularLocation>
</comment>
<keyword evidence="5" id="KW-1003">Cell membrane</keyword>
<dbReference type="Proteomes" id="UP000321567">
    <property type="component" value="Unassembled WGS sequence"/>
</dbReference>
<keyword evidence="10" id="KW-0046">Antibiotic resistance</keyword>
<evidence type="ECO:0000313" key="15">
    <source>
        <dbReference type="EMBL" id="GEO82432.1"/>
    </source>
</evidence>
<dbReference type="GO" id="GO:0050380">
    <property type="term" value="F:undecaprenyl-diphosphatase activity"/>
    <property type="evidence" value="ECO:0007669"/>
    <property type="project" value="UniProtKB-EC"/>
</dbReference>
<evidence type="ECO:0000256" key="12">
    <source>
        <dbReference type="ARBA" id="ARBA00032932"/>
    </source>
</evidence>
<sequence length="307" mass="31790">MPLGGFRGGCYKDHRPSTFRVNDVALLPLVVFALLQGAVVLLPLSAPAHGTLASLLTSWPTPGPAFDIAVSLGTLAAVLVYCRDDVRAIASGAWRKMRRRRSVGGRVEAALRLAGCLVLGAMPLSLAIVAAPALGWSPGPLTLPVLGWSSVGIALALWAADSLNMTVKRVEHLSWTDALVIGAVVALAVFPGAGRGALAIGAARFLGCERRAALRFSALISIPLLGLVGSVAMARLIADGAPVAPAPFLLAGAVAFAGGWAALEILTRWLRRHTYAPFVLYQVGVGAAALGVAYGLPFARDALTRLV</sequence>
<evidence type="ECO:0000313" key="16">
    <source>
        <dbReference type="Proteomes" id="UP000321567"/>
    </source>
</evidence>
<feature type="transmembrane region" description="Helical" evidence="14">
    <location>
        <begin position="103"/>
        <end position="129"/>
    </location>
</feature>
<keyword evidence="6 14" id="KW-0812">Transmembrane</keyword>
<evidence type="ECO:0000256" key="14">
    <source>
        <dbReference type="SAM" id="Phobius"/>
    </source>
</evidence>
<feature type="transmembrane region" description="Helical" evidence="14">
    <location>
        <begin position="141"/>
        <end position="160"/>
    </location>
</feature>